<evidence type="ECO:0000313" key="2">
    <source>
        <dbReference type="Proteomes" id="UP001219518"/>
    </source>
</evidence>
<name>A0AAE1LRF5_9NEOP</name>
<comment type="caution">
    <text evidence="1">The sequence shown here is derived from an EMBL/GenBank/DDBJ whole genome shotgun (WGS) entry which is preliminary data.</text>
</comment>
<gene>
    <name evidence="1" type="ORF">KUF71_015907</name>
</gene>
<evidence type="ECO:0000313" key="1">
    <source>
        <dbReference type="EMBL" id="KAK3927622.1"/>
    </source>
</evidence>
<organism evidence="1 2">
    <name type="scientific">Frankliniella fusca</name>
    <dbReference type="NCBI Taxonomy" id="407009"/>
    <lineage>
        <taxon>Eukaryota</taxon>
        <taxon>Metazoa</taxon>
        <taxon>Ecdysozoa</taxon>
        <taxon>Arthropoda</taxon>
        <taxon>Hexapoda</taxon>
        <taxon>Insecta</taxon>
        <taxon>Pterygota</taxon>
        <taxon>Neoptera</taxon>
        <taxon>Paraneoptera</taxon>
        <taxon>Thysanoptera</taxon>
        <taxon>Terebrantia</taxon>
        <taxon>Thripoidea</taxon>
        <taxon>Thripidae</taxon>
        <taxon>Frankliniella</taxon>
    </lineage>
</organism>
<dbReference type="Proteomes" id="UP001219518">
    <property type="component" value="Unassembled WGS sequence"/>
</dbReference>
<sequence>MFMGPNKDGLPSKEGSVCARRQEQEKARMRQVNAAALHIHGNYETIQQAGPSGACQHQSFARKVNRLPKIPDEPRRQELQQRLKNLVYRKPSTTKTNLFNKGIYACPYELARFKRKYALKPKKLYIKMLKMLVIKQLLGEDGISALGNKGLVKITPEIIQVSLAYALTVFKESGGDAKTVLWNPDKVLENLIGNCRRQKREGRYTDSSDEEDIIDSENSDLISTDGDLNLSGDTHDGGNLSSMNGAQNVNSNLNAASICREETDNSVTDSTDTNSSMTPDTEISNSVIFNSITIGEKNNNSDLARNLNMQVDIQESGDSVDLSVDSISLTPLKPIMIVWQDCHENLGISRNLDYKELSTL</sequence>
<proteinExistence type="predicted"/>
<keyword evidence="2" id="KW-1185">Reference proteome</keyword>
<accession>A0AAE1LRF5</accession>
<protein>
    <submittedName>
        <fullName evidence="1">Excitatory amino acid transporter 4</fullName>
    </submittedName>
</protein>
<reference evidence="1" key="1">
    <citation type="submission" date="2021-07" db="EMBL/GenBank/DDBJ databases">
        <authorList>
            <person name="Catto M.A."/>
            <person name="Jacobson A."/>
            <person name="Kennedy G."/>
            <person name="Labadie P."/>
            <person name="Hunt B.G."/>
            <person name="Srinivasan R."/>
        </authorList>
    </citation>
    <scope>NUCLEOTIDE SEQUENCE</scope>
    <source>
        <strain evidence="1">PL_HMW_Pooled</strain>
        <tissue evidence="1">Head</tissue>
    </source>
</reference>
<dbReference type="EMBL" id="JAHWGI010001297">
    <property type="protein sequence ID" value="KAK3927622.1"/>
    <property type="molecule type" value="Genomic_DNA"/>
</dbReference>
<dbReference type="AlphaFoldDB" id="A0AAE1LRF5"/>
<reference evidence="1" key="2">
    <citation type="journal article" date="2023" name="BMC Genomics">
        <title>Pest status, molecular evolution, and epigenetic factors derived from the genome assembly of Frankliniella fusca, a thysanopteran phytovirus vector.</title>
        <authorList>
            <person name="Catto M.A."/>
            <person name="Labadie P.E."/>
            <person name="Jacobson A.L."/>
            <person name="Kennedy G.G."/>
            <person name="Srinivasan R."/>
            <person name="Hunt B.G."/>
        </authorList>
    </citation>
    <scope>NUCLEOTIDE SEQUENCE</scope>
    <source>
        <strain evidence="1">PL_HMW_Pooled</strain>
    </source>
</reference>